<comment type="caution">
    <text evidence="1">The sequence shown here is derived from an EMBL/GenBank/DDBJ whole genome shotgun (WGS) entry which is preliminary data.</text>
</comment>
<dbReference type="Proteomes" id="UP000462014">
    <property type="component" value="Unassembled WGS sequence"/>
</dbReference>
<reference evidence="1 2" key="1">
    <citation type="submission" date="2019-12" db="EMBL/GenBank/DDBJ databases">
        <title>Mucilaginibacter sp. HMF7410 genome sequencing and assembly.</title>
        <authorList>
            <person name="Kang H."/>
            <person name="Cha I."/>
            <person name="Kim H."/>
            <person name="Joh K."/>
        </authorList>
    </citation>
    <scope>NUCLEOTIDE SEQUENCE [LARGE SCALE GENOMIC DNA]</scope>
    <source>
        <strain evidence="1 2">HMF7410</strain>
    </source>
</reference>
<protein>
    <submittedName>
        <fullName evidence="1">Uncharacterized protein</fullName>
    </submittedName>
</protein>
<evidence type="ECO:0000313" key="1">
    <source>
        <dbReference type="EMBL" id="MVN22052.1"/>
    </source>
</evidence>
<evidence type="ECO:0000313" key="2">
    <source>
        <dbReference type="Proteomes" id="UP000462014"/>
    </source>
</evidence>
<accession>A0A7K1SXK9</accession>
<dbReference type="AlphaFoldDB" id="A0A7K1SXK9"/>
<name>A0A7K1SXK9_9SPHI</name>
<organism evidence="1 2">
    <name type="scientific">Mucilaginibacter arboris</name>
    <dbReference type="NCBI Taxonomy" id="2682090"/>
    <lineage>
        <taxon>Bacteria</taxon>
        <taxon>Pseudomonadati</taxon>
        <taxon>Bacteroidota</taxon>
        <taxon>Sphingobacteriia</taxon>
        <taxon>Sphingobacteriales</taxon>
        <taxon>Sphingobacteriaceae</taxon>
        <taxon>Mucilaginibacter</taxon>
    </lineage>
</organism>
<keyword evidence="2" id="KW-1185">Reference proteome</keyword>
<gene>
    <name evidence="1" type="ORF">GO621_10965</name>
</gene>
<dbReference type="RefSeq" id="WP_157566943.1">
    <property type="nucleotide sequence ID" value="NZ_WPIK01000009.1"/>
</dbReference>
<dbReference type="EMBL" id="WPIK01000009">
    <property type="protein sequence ID" value="MVN22052.1"/>
    <property type="molecule type" value="Genomic_DNA"/>
</dbReference>
<proteinExistence type="predicted"/>
<sequence>MSTAINNNPINEDTAVPVHPYIVPEVKYCTNCKIELTVSNDVRHTSFGLCLCEDCLYM</sequence>